<feature type="compositionally biased region" description="Low complexity" evidence="1">
    <location>
        <begin position="533"/>
        <end position="566"/>
    </location>
</feature>
<dbReference type="SUPFAM" id="SSF51197">
    <property type="entry name" value="Clavaminate synthase-like"/>
    <property type="match status" value="1"/>
</dbReference>
<proteinExistence type="predicted"/>
<comment type="caution">
    <text evidence="2">The sequence shown here is derived from an EMBL/GenBank/DDBJ whole genome shotgun (WGS) entry which is preliminary data.</text>
</comment>
<dbReference type="AlphaFoldDB" id="A0AAW0DS81"/>
<feature type="region of interest" description="Disordered" evidence="1">
    <location>
        <begin position="510"/>
        <end position="655"/>
    </location>
</feature>
<evidence type="ECO:0000313" key="2">
    <source>
        <dbReference type="EMBL" id="KAK7054468.1"/>
    </source>
</evidence>
<feature type="region of interest" description="Disordered" evidence="1">
    <location>
        <begin position="1"/>
        <end position="90"/>
    </location>
</feature>
<evidence type="ECO:0000256" key="1">
    <source>
        <dbReference type="SAM" id="MobiDB-lite"/>
    </source>
</evidence>
<evidence type="ECO:0000313" key="3">
    <source>
        <dbReference type="Proteomes" id="UP001383192"/>
    </source>
</evidence>
<keyword evidence="3" id="KW-1185">Reference proteome</keyword>
<evidence type="ECO:0008006" key="4">
    <source>
        <dbReference type="Google" id="ProtNLM"/>
    </source>
</evidence>
<gene>
    <name evidence="2" type="ORF">VNI00_003666</name>
</gene>
<feature type="region of interest" description="Disordered" evidence="1">
    <location>
        <begin position="455"/>
        <end position="487"/>
    </location>
</feature>
<sequence length="1251" mass="136040">MSVPSVPSSDTLNPLEGSGARSPLFGESPAVSGRSTPIFTDDDGDDSSSTRPDNTILVADACPGRPANEASSSPPLPARDFSSGNDDPSSSPLFKSMPWYTSLLVNEKDRMSMIPEELKTTAKLLLEWYRGARDRSLFVDVVENRSSMKPNQKSAGPVAALMFGFRFLDVAALVASPDPVGSFTDSTDVSVLLDATPPVAKSPFDSETLTLRGMSLLYANGGWPALISSVKTSLDSSQSVADPVLPSASLSESPKYQLVHAAYRQLACISDRHRTVTLSKQLLNMEMAAFFINWLLLGNKDFPEKTKELYEFLAEKAKQEALSADLVQELSLPDVANFKPDVTKLRQPLFFALAISPLMLLCNFSPISTNISRLSLMRAWFYYGNARPPVLSKVEVSLWTQLFAMAKGLKSSRSALSSFVSEVSPLLEGAEEEKLFFSPHDGLLRLLPRGLAHGRSTTPDYHTPLHGSESGIEKASPASASRGASPVSTTDIDVSLLAEAIAAQFLKSRPSELPPVTPSVIPPLEESQSANAGGSELSSSSESTLPLGEPQSAGAGESESTSSAAGLPDLSETGELLASTPEVLDDSKGSKSNSSDQGTSGKRKTQDKNGVSGKKPKPKAKAGSSKDTVEESNRRKLRDRSTGSYQVSFGKDADDDLENDMAVDAQGDDSPLFEPVCDKERVGTDLYLLRSPFGMSYAYRGAFYSRDIIVDFVSLVDRANRCQTAKGLFPLFSVLSGRARDNSDHDAFVNSMFGSRISGVPRKTLLQFEQVEEQHCLQNAIACSNILVCGGGAGEGSIDRELLSSVGACSALRQAHDLSKRGESSDADDQIVRASFDDFLKAVGLGGKGKIVNFLDIPGADSSHSTLGLSSNMASHRYSMSLPRYSRARNLVPMRDLFWHLLAAAHASHPGHVDANGFGTELIVHRGLKLVFLGLPSDKDPHVMAKVDAFKRFKFDLSGPESANIAGILMFPGDRLVMQPCTPHYVFTLCPSLCHGAHFFAASTMERSYWGIVHTFFRDHEITNQDHPVYHDLLFRMTVHWHDVIVNDTASYLNRCRSVDAVVVDHVPNVRYSHGWLQLFALFGLMELGTILLGDRHEGTNHTEIDSEYKHMRRLCGEAIRVLDSNASIGIKGGTVISVTALARSYFVQQFIAVIRIAGMSGHVKRTAARVELFVDQDTKRDNPLRDDIQEVLAGRCVEYGPSFLLDSSKCSTLRWAFADAIDDGFPLPSKDLSVAVDRSVDRPRKRRRLA</sequence>
<dbReference type="EMBL" id="JAYKXP010000009">
    <property type="protein sequence ID" value="KAK7054468.1"/>
    <property type="molecule type" value="Genomic_DNA"/>
</dbReference>
<reference evidence="2 3" key="1">
    <citation type="submission" date="2024-01" db="EMBL/GenBank/DDBJ databases">
        <title>A draft genome for a cacao thread blight-causing isolate of Paramarasmius palmivorus.</title>
        <authorList>
            <person name="Baruah I.K."/>
            <person name="Bukari Y."/>
            <person name="Amoako-Attah I."/>
            <person name="Meinhardt L.W."/>
            <person name="Bailey B.A."/>
            <person name="Cohen S.P."/>
        </authorList>
    </citation>
    <scope>NUCLEOTIDE SEQUENCE [LARGE SCALE GENOMIC DNA]</scope>
    <source>
        <strain evidence="2 3">GH-12</strain>
    </source>
</reference>
<dbReference type="Proteomes" id="UP001383192">
    <property type="component" value="Unassembled WGS sequence"/>
</dbReference>
<accession>A0AAW0DS81</accession>
<feature type="compositionally biased region" description="Pro residues" evidence="1">
    <location>
        <begin position="512"/>
        <end position="521"/>
    </location>
</feature>
<feature type="compositionally biased region" description="Polar residues" evidence="1">
    <location>
        <begin position="1"/>
        <end position="12"/>
    </location>
</feature>
<feature type="compositionally biased region" description="Low complexity" evidence="1">
    <location>
        <begin position="475"/>
        <end position="487"/>
    </location>
</feature>
<protein>
    <recommendedName>
        <fullName evidence="4">JmjC domain-containing protein</fullName>
    </recommendedName>
</protein>
<name>A0AAW0DS81_9AGAR</name>
<organism evidence="2 3">
    <name type="scientific">Paramarasmius palmivorus</name>
    <dbReference type="NCBI Taxonomy" id="297713"/>
    <lineage>
        <taxon>Eukaryota</taxon>
        <taxon>Fungi</taxon>
        <taxon>Dikarya</taxon>
        <taxon>Basidiomycota</taxon>
        <taxon>Agaricomycotina</taxon>
        <taxon>Agaricomycetes</taxon>
        <taxon>Agaricomycetidae</taxon>
        <taxon>Agaricales</taxon>
        <taxon>Marasmiineae</taxon>
        <taxon>Marasmiaceae</taxon>
        <taxon>Paramarasmius</taxon>
    </lineage>
</organism>